<keyword evidence="3" id="KW-1185">Reference proteome</keyword>
<dbReference type="EMBL" id="ML977156">
    <property type="protein sequence ID" value="KAF1986688.1"/>
    <property type="molecule type" value="Genomic_DNA"/>
</dbReference>
<feature type="compositionally biased region" description="Basic and acidic residues" evidence="1">
    <location>
        <begin position="88"/>
        <end position="100"/>
    </location>
</feature>
<sequence>MLDLLQIFREHTERGQVRYASSIIASQVASLENISKRIDNKIKPQKPSQPPAQLPAQPPARLPIQPVAQPTTQPQQKITSSYAQVASSRKEELPKTERTTVQKKTKSPRSSLIDTLKSSKELFYTSFGSPRRESYFVQLSGVRII</sequence>
<proteinExistence type="predicted"/>
<evidence type="ECO:0000313" key="3">
    <source>
        <dbReference type="Proteomes" id="UP000800041"/>
    </source>
</evidence>
<accession>A0A6G1H143</accession>
<reference evidence="2" key="1">
    <citation type="journal article" date="2020" name="Stud. Mycol.">
        <title>101 Dothideomycetes genomes: a test case for predicting lifestyles and emergence of pathogens.</title>
        <authorList>
            <person name="Haridas S."/>
            <person name="Albert R."/>
            <person name="Binder M."/>
            <person name="Bloem J."/>
            <person name="Labutti K."/>
            <person name="Salamov A."/>
            <person name="Andreopoulos B."/>
            <person name="Baker S."/>
            <person name="Barry K."/>
            <person name="Bills G."/>
            <person name="Bluhm B."/>
            <person name="Cannon C."/>
            <person name="Castanera R."/>
            <person name="Culley D."/>
            <person name="Daum C."/>
            <person name="Ezra D."/>
            <person name="Gonzalez J."/>
            <person name="Henrissat B."/>
            <person name="Kuo A."/>
            <person name="Liang C."/>
            <person name="Lipzen A."/>
            <person name="Lutzoni F."/>
            <person name="Magnuson J."/>
            <person name="Mondo S."/>
            <person name="Nolan M."/>
            <person name="Ohm R."/>
            <person name="Pangilinan J."/>
            <person name="Park H.-J."/>
            <person name="Ramirez L."/>
            <person name="Alfaro M."/>
            <person name="Sun H."/>
            <person name="Tritt A."/>
            <person name="Yoshinaga Y."/>
            <person name="Zwiers L.-H."/>
            <person name="Turgeon B."/>
            <person name="Goodwin S."/>
            <person name="Spatafora J."/>
            <person name="Crous P."/>
            <person name="Grigoriev I."/>
        </authorList>
    </citation>
    <scope>NUCLEOTIDE SEQUENCE</scope>
    <source>
        <strain evidence="2">CBS 113979</strain>
    </source>
</reference>
<evidence type="ECO:0000256" key="1">
    <source>
        <dbReference type="SAM" id="MobiDB-lite"/>
    </source>
</evidence>
<dbReference type="Proteomes" id="UP000800041">
    <property type="component" value="Unassembled WGS sequence"/>
</dbReference>
<name>A0A6G1H143_9PEZI</name>
<feature type="region of interest" description="Disordered" evidence="1">
    <location>
        <begin position="36"/>
        <end position="111"/>
    </location>
</feature>
<feature type="compositionally biased region" description="Polar residues" evidence="1">
    <location>
        <begin position="77"/>
        <end position="87"/>
    </location>
</feature>
<dbReference type="OrthoDB" id="3737666at2759"/>
<feature type="compositionally biased region" description="Low complexity" evidence="1">
    <location>
        <begin position="62"/>
        <end position="76"/>
    </location>
</feature>
<organism evidence="2 3">
    <name type="scientific">Aulographum hederae CBS 113979</name>
    <dbReference type="NCBI Taxonomy" id="1176131"/>
    <lineage>
        <taxon>Eukaryota</taxon>
        <taxon>Fungi</taxon>
        <taxon>Dikarya</taxon>
        <taxon>Ascomycota</taxon>
        <taxon>Pezizomycotina</taxon>
        <taxon>Dothideomycetes</taxon>
        <taxon>Pleosporomycetidae</taxon>
        <taxon>Aulographales</taxon>
        <taxon>Aulographaceae</taxon>
    </lineage>
</organism>
<feature type="compositionally biased region" description="Pro residues" evidence="1">
    <location>
        <begin position="47"/>
        <end position="61"/>
    </location>
</feature>
<evidence type="ECO:0000313" key="2">
    <source>
        <dbReference type="EMBL" id="KAF1986688.1"/>
    </source>
</evidence>
<dbReference type="AlphaFoldDB" id="A0A6G1H143"/>
<gene>
    <name evidence="2" type="ORF">K402DRAFT_85723</name>
</gene>
<protein>
    <submittedName>
        <fullName evidence="2">Uncharacterized protein</fullName>
    </submittedName>
</protein>